<evidence type="ECO:0000313" key="5">
    <source>
        <dbReference type="EMBL" id="KPQ13375.1"/>
    </source>
</evidence>
<dbReference type="eggNOG" id="COG1629">
    <property type="taxonomic scope" value="Bacteria"/>
</dbReference>
<dbReference type="OrthoDB" id="1111684at2"/>
<dbReference type="Pfam" id="PF13715">
    <property type="entry name" value="CarbopepD_reg_2"/>
    <property type="match status" value="1"/>
</dbReference>
<keyword evidence="3" id="KW-0998">Cell outer membrane</keyword>
<organism evidence="5 6">
    <name type="scientific">Algoriphagus marincola HL-49</name>
    <dbReference type="NCBI Taxonomy" id="1305737"/>
    <lineage>
        <taxon>Bacteria</taxon>
        <taxon>Pseudomonadati</taxon>
        <taxon>Bacteroidota</taxon>
        <taxon>Cytophagia</taxon>
        <taxon>Cytophagales</taxon>
        <taxon>Cyclobacteriaceae</taxon>
        <taxon>Algoriphagus</taxon>
    </lineage>
</organism>
<dbReference type="GO" id="GO:0009279">
    <property type="term" value="C:cell outer membrane"/>
    <property type="evidence" value="ECO:0007669"/>
    <property type="project" value="UniProtKB-SubCell"/>
</dbReference>
<dbReference type="Gene3D" id="2.60.40.1120">
    <property type="entry name" value="Carboxypeptidase-like, regulatory domain"/>
    <property type="match status" value="1"/>
</dbReference>
<dbReference type="SUPFAM" id="SSF56935">
    <property type="entry name" value="Porins"/>
    <property type="match status" value="1"/>
</dbReference>
<name>A0A0P8BU12_9BACT</name>
<evidence type="ECO:0000256" key="1">
    <source>
        <dbReference type="ARBA" id="ARBA00004442"/>
    </source>
</evidence>
<dbReference type="SUPFAM" id="SSF49464">
    <property type="entry name" value="Carboxypeptidase regulatory domain-like"/>
    <property type="match status" value="1"/>
</dbReference>
<evidence type="ECO:0000313" key="6">
    <source>
        <dbReference type="Proteomes" id="UP000050421"/>
    </source>
</evidence>
<keyword evidence="2" id="KW-0472">Membrane</keyword>
<feature type="signal peptide" evidence="4">
    <location>
        <begin position="1"/>
        <end position="19"/>
    </location>
</feature>
<dbReference type="InterPro" id="IPR036942">
    <property type="entry name" value="Beta-barrel_TonB_sf"/>
</dbReference>
<accession>A0A0P8BU12</accession>
<dbReference type="Gene3D" id="2.170.130.10">
    <property type="entry name" value="TonB-dependent receptor, plug domain"/>
    <property type="match status" value="1"/>
</dbReference>
<dbReference type="Proteomes" id="UP000050421">
    <property type="component" value="Unassembled WGS sequence"/>
</dbReference>
<dbReference type="EMBL" id="LJXT01000092">
    <property type="protein sequence ID" value="KPQ13375.1"/>
    <property type="molecule type" value="Genomic_DNA"/>
</dbReference>
<dbReference type="Gene3D" id="2.40.170.20">
    <property type="entry name" value="TonB-dependent receptor, beta-barrel domain"/>
    <property type="match status" value="1"/>
</dbReference>
<keyword evidence="5" id="KW-0675">Receptor</keyword>
<evidence type="ECO:0000256" key="2">
    <source>
        <dbReference type="ARBA" id="ARBA00023136"/>
    </source>
</evidence>
<dbReference type="AlphaFoldDB" id="A0A0P8BU12"/>
<feature type="chain" id="PRO_5006148580" evidence="4">
    <location>
        <begin position="20"/>
        <end position="801"/>
    </location>
</feature>
<gene>
    <name evidence="5" type="ORF">HLUCCX10_13195</name>
</gene>
<comment type="caution">
    <text evidence="5">The sequence shown here is derived from an EMBL/GenBank/DDBJ whole genome shotgun (WGS) entry which is preliminary data.</text>
</comment>
<comment type="subcellular location">
    <subcellularLocation>
        <location evidence="1">Cell outer membrane</location>
    </subcellularLocation>
</comment>
<dbReference type="InterPro" id="IPR008969">
    <property type="entry name" value="CarboxyPept-like_regulatory"/>
</dbReference>
<sequence>MKKILLTFLTICLVTIGMAQEKAKPTVIGRDIGQLKNIRITGRIIDEITGEALVGSTVTITEIDQTKITDNNGEFEFILDRAEYTMEFRYVGYESITYPIVAVGDGRIAIRMIQEDFELDDVVIFGRDPEKNIRSTDMGAVTMSMNTIRELPPFLGEVDIIRSMATLPGVSQVGEAAAGLNVRGGGADQNLIQFAGAPIYNPTHLFGLFTSFNPDIVNDVTLYKSVIPARFGGRGSSILDIQPKAGSIDLWGGDLMVSNYSGKIGINGPLVKDKVSIKGGFRGSYINWFLGALSNPDLNNSQANFYDGNLVISAPISEKQEFTYSYYTSYDDFAFASDTTISWKNNSHSINWKGRFGEKLGIQALGYLTQYDYNIFNRSGINDFDLNSGIEDYGVKVFATYNFSETNILTLGGDFKDLTIQPGELVPTNQQESGILPQKVQDEFGREMGAHFQHEFELGEKIGVSYGLRYDLFQYFGPRTVRQYAENQPLSDGSAIGEIDYGAGDKIISYDGLGPRASVRYSLSKYSSIKAGYNKMYQFIHLISNTATIAPTDIWKLSDDFLKPQIVDQYSIGFYNNFLGNIFETSIEVYYKDIQNVVEYKDGANLILQNHLETELVPAQGRAFGVELYAKKNLGRLTGWISYTYSRSLRRVITPYEEEIINDGEWFASNFDKPHDVTLIGNYKLSTNTSVSATFGYSTGRPVTFPEAKFDYAGNNLAYFNRRNEQRLPDFHRLDLAVNFKLKGSGRFFEDGDWTFSILNLYGRKNPFSLFFVDEQGAPPQANRLAILGVPLPSLSYSIKF</sequence>
<evidence type="ECO:0000256" key="4">
    <source>
        <dbReference type="SAM" id="SignalP"/>
    </source>
</evidence>
<reference evidence="5 6" key="1">
    <citation type="submission" date="2015-09" db="EMBL/GenBank/DDBJ databases">
        <title>Identification and resolution of microdiversity through metagenomic sequencing of parallel consortia.</title>
        <authorList>
            <person name="Nelson W.C."/>
            <person name="Romine M.F."/>
            <person name="Lindemann S.R."/>
        </authorList>
    </citation>
    <scope>NUCLEOTIDE SEQUENCE [LARGE SCALE GENOMIC DNA]</scope>
    <source>
        <strain evidence="5">HL-49</strain>
    </source>
</reference>
<protein>
    <submittedName>
        <fullName evidence="5">TonB-dependent receptor</fullName>
    </submittedName>
</protein>
<keyword evidence="4" id="KW-0732">Signal</keyword>
<evidence type="ECO:0000256" key="3">
    <source>
        <dbReference type="ARBA" id="ARBA00023237"/>
    </source>
</evidence>
<dbReference type="InterPro" id="IPR037066">
    <property type="entry name" value="Plug_dom_sf"/>
</dbReference>
<proteinExistence type="predicted"/>
<dbReference type="PATRIC" id="fig|1305737.6.peg.3297"/>
<dbReference type="STRING" id="1305737.GCA_000526355_02202"/>